<name>A0A915HX08_ROMCU</name>
<evidence type="ECO:0000256" key="1">
    <source>
        <dbReference type="ARBA" id="ARBA00022837"/>
    </source>
</evidence>
<dbReference type="SUPFAM" id="SSF47473">
    <property type="entry name" value="EF-hand"/>
    <property type="match status" value="1"/>
</dbReference>
<dbReference type="InterPro" id="IPR002048">
    <property type="entry name" value="EF_hand_dom"/>
</dbReference>
<dbReference type="InterPro" id="IPR011992">
    <property type="entry name" value="EF-hand-dom_pair"/>
</dbReference>
<dbReference type="Proteomes" id="UP000887565">
    <property type="component" value="Unplaced"/>
</dbReference>
<dbReference type="Gene3D" id="1.10.238.10">
    <property type="entry name" value="EF-hand"/>
    <property type="match status" value="1"/>
</dbReference>
<dbReference type="WBParaSite" id="nRc.2.0.1.t06419-RA">
    <property type="protein sequence ID" value="nRc.2.0.1.t06419-RA"/>
    <property type="gene ID" value="nRc.2.0.1.g06419"/>
</dbReference>
<evidence type="ECO:0000313" key="4">
    <source>
        <dbReference type="WBParaSite" id="nRc.2.0.1.t06419-RA"/>
    </source>
</evidence>
<dbReference type="Pfam" id="PF13405">
    <property type="entry name" value="EF-hand_6"/>
    <property type="match status" value="1"/>
</dbReference>
<organism evidence="3 4">
    <name type="scientific">Romanomermis culicivorax</name>
    <name type="common">Nematode worm</name>
    <dbReference type="NCBI Taxonomy" id="13658"/>
    <lineage>
        <taxon>Eukaryota</taxon>
        <taxon>Metazoa</taxon>
        <taxon>Ecdysozoa</taxon>
        <taxon>Nematoda</taxon>
        <taxon>Enoplea</taxon>
        <taxon>Dorylaimia</taxon>
        <taxon>Mermithida</taxon>
        <taxon>Mermithoidea</taxon>
        <taxon>Mermithidae</taxon>
        <taxon>Romanomermis</taxon>
    </lineage>
</organism>
<accession>A0A915HX08</accession>
<proteinExistence type="predicted"/>
<keyword evidence="3" id="KW-1185">Reference proteome</keyword>
<reference evidence="4" key="1">
    <citation type="submission" date="2022-11" db="UniProtKB">
        <authorList>
            <consortium name="WormBaseParasite"/>
        </authorList>
    </citation>
    <scope>IDENTIFICATION</scope>
</reference>
<evidence type="ECO:0000259" key="2">
    <source>
        <dbReference type="PROSITE" id="PS50222"/>
    </source>
</evidence>
<feature type="domain" description="EF-hand" evidence="2">
    <location>
        <begin position="25"/>
        <end position="60"/>
    </location>
</feature>
<dbReference type="PROSITE" id="PS00018">
    <property type="entry name" value="EF_HAND_1"/>
    <property type="match status" value="1"/>
</dbReference>
<evidence type="ECO:0000313" key="3">
    <source>
        <dbReference type="Proteomes" id="UP000887565"/>
    </source>
</evidence>
<dbReference type="CDD" id="cd00051">
    <property type="entry name" value="EFh"/>
    <property type="match status" value="1"/>
</dbReference>
<dbReference type="AlphaFoldDB" id="A0A915HX08"/>
<sequence length="77" mass="8744">MGNCCSKKKKRSLNSLASTYDKTVDELKPYQQAFDQFDKNRDGRITVDELGQIFTFLGYTGLSQEALKNMIASVDRD</sequence>
<dbReference type="InterPro" id="IPR018247">
    <property type="entry name" value="EF_Hand_1_Ca_BS"/>
</dbReference>
<dbReference type="GO" id="GO:0005509">
    <property type="term" value="F:calcium ion binding"/>
    <property type="evidence" value="ECO:0007669"/>
    <property type="project" value="InterPro"/>
</dbReference>
<keyword evidence="1" id="KW-0106">Calcium</keyword>
<dbReference type="PROSITE" id="PS50222">
    <property type="entry name" value="EF_HAND_2"/>
    <property type="match status" value="1"/>
</dbReference>
<protein>
    <submittedName>
        <fullName evidence="4">EF-hand domain-containing protein</fullName>
    </submittedName>
</protein>